<keyword evidence="1" id="KW-0732">Signal</keyword>
<protein>
    <submittedName>
        <fullName evidence="2">Type-F conjugative transfer system pilin assembly protein TrbC</fullName>
    </submittedName>
</protein>
<evidence type="ECO:0000256" key="1">
    <source>
        <dbReference type="SAM" id="SignalP"/>
    </source>
</evidence>
<accession>A0AAE4G7U0</accession>
<comment type="caution">
    <text evidence="2">The sequence shown here is derived from an EMBL/GenBank/DDBJ whole genome shotgun (WGS) entry which is preliminary data.</text>
</comment>
<dbReference type="Pfam" id="PF09673">
    <property type="entry name" value="TrbC_Ftype"/>
    <property type="match status" value="1"/>
</dbReference>
<dbReference type="RefSeq" id="WP_284076841.1">
    <property type="nucleotide sequence ID" value="NZ_JAVLSM010000007.1"/>
</dbReference>
<dbReference type="AlphaFoldDB" id="A0AAE4G7U0"/>
<organism evidence="2">
    <name type="scientific">Herbaspirillum huttiense subsp. nephrolepidis</name>
    <dbReference type="NCBI Taxonomy" id="3075126"/>
    <lineage>
        <taxon>Bacteria</taxon>
        <taxon>Pseudomonadati</taxon>
        <taxon>Pseudomonadota</taxon>
        <taxon>Betaproteobacteria</taxon>
        <taxon>Burkholderiales</taxon>
        <taxon>Oxalobacteraceae</taxon>
        <taxon>Herbaspirillum</taxon>
    </lineage>
</organism>
<reference evidence="2" key="1">
    <citation type="submission" date="2023-02" db="EMBL/GenBank/DDBJ databases">
        <title>Description of Herbaspirillum huttiense subsp. nephrolepsisexaltata and Herbaspirillum huttiense subsp. lycopersicon.</title>
        <authorList>
            <person name="Poudel M."/>
            <person name="Sharma A."/>
            <person name="Goss E."/>
            <person name="Tapia J.H."/>
            <person name="Harmon C.M."/>
            <person name="Jones J.B."/>
        </authorList>
    </citation>
    <scope>NUCLEOTIDE SEQUENCE</scope>
    <source>
        <strain evidence="2">NC40101</strain>
    </source>
</reference>
<feature type="chain" id="PRO_5042169059" evidence="1">
    <location>
        <begin position="23"/>
        <end position="237"/>
    </location>
</feature>
<dbReference type="NCBIfam" id="TIGR02742">
    <property type="entry name" value="TrbC_Ftype"/>
    <property type="match status" value="1"/>
</dbReference>
<dbReference type="EMBL" id="JAVRAA010000005">
    <property type="protein sequence ID" value="MDT0337372.1"/>
    <property type="molecule type" value="Genomic_DNA"/>
</dbReference>
<name>A0AAE4G7U0_9BURK</name>
<feature type="signal peptide" evidence="1">
    <location>
        <begin position="1"/>
        <end position="22"/>
    </location>
</feature>
<evidence type="ECO:0000313" key="2">
    <source>
        <dbReference type="EMBL" id="MDT0337372.1"/>
    </source>
</evidence>
<sequence length="237" mass="25509">MQFSANVTAAVVLLLASNCLFAQDLKLPSQAEIQAQMSKYKEGANSALSNTPGKPVGGFVAKVPQVGAPSPARKQSLDEVISQYNQAKDGKVGKPGANDLIIFVSFSMPNDVLAELSRQAKEFGAVMVVRGFKDGSLLATKRAALMANKGRVEWEIHPELFKAFKVESVPAFVVASADAESVLEDGCSPEASYTSITGDMSLELALDTIRRRGQPEIAKLAAARLDAYRKKNEHRLR</sequence>
<proteinExistence type="predicted"/>
<gene>
    <name evidence="2" type="primary">trbC</name>
    <name evidence="2" type="ORF">RJN63_11080</name>
</gene>
<dbReference type="InterPro" id="IPR019106">
    <property type="entry name" value="T4SS_TrbC"/>
</dbReference>
<dbReference type="InterPro" id="IPR014113">
    <property type="entry name" value="T4SS_TrbC_subgr"/>
</dbReference>